<dbReference type="SUPFAM" id="SSF56436">
    <property type="entry name" value="C-type lectin-like"/>
    <property type="match status" value="1"/>
</dbReference>
<organism evidence="2 3">
    <name type="scientific">Strongylocentrotus purpuratus</name>
    <name type="common">Purple sea urchin</name>
    <dbReference type="NCBI Taxonomy" id="7668"/>
    <lineage>
        <taxon>Eukaryota</taxon>
        <taxon>Metazoa</taxon>
        <taxon>Echinodermata</taxon>
        <taxon>Eleutherozoa</taxon>
        <taxon>Echinozoa</taxon>
        <taxon>Echinoidea</taxon>
        <taxon>Euechinoidea</taxon>
        <taxon>Echinacea</taxon>
        <taxon>Camarodonta</taxon>
        <taxon>Echinidea</taxon>
        <taxon>Strongylocentrotidae</taxon>
        <taxon>Strongylocentrotus</taxon>
    </lineage>
</organism>
<evidence type="ECO:0000313" key="2">
    <source>
        <dbReference type="EnsemblMetazoa" id="XP_011669600"/>
    </source>
</evidence>
<dbReference type="GeneID" id="752825"/>
<dbReference type="RefSeq" id="XP_011669600.2">
    <property type="nucleotide sequence ID" value="XM_011671298.2"/>
</dbReference>
<reference evidence="2" key="2">
    <citation type="submission" date="2021-01" db="UniProtKB">
        <authorList>
            <consortium name="EnsemblMetazoa"/>
        </authorList>
    </citation>
    <scope>IDENTIFICATION</scope>
</reference>
<reference evidence="3" key="1">
    <citation type="submission" date="2015-02" db="EMBL/GenBank/DDBJ databases">
        <title>Genome sequencing for Strongylocentrotus purpuratus.</title>
        <authorList>
            <person name="Murali S."/>
            <person name="Liu Y."/>
            <person name="Vee V."/>
            <person name="English A."/>
            <person name="Wang M."/>
            <person name="Skinner E."/>
            <person name="Han Y."/>
            <person name="Muzny D.M."/>
            <person name="Worley K.C."/>
            <person name="Gibbs R.A."/>
        </authorList>
    </citation>
    <scope>NUCLEOTIDE SEQUENCE</scope>
</reference>
<name>A0A7M7HI75_STRPU</name>
<feature type="domain" description="C-type lectin" evidence="1">
    <location>
        <begin position="99"/>
        <end position="232"/>
    </location>
</feature>
<dbReference type="InParanoid" id="A0A7M7HI75"/>
<evidence type="ECO:0000313" key="3">
    <source>
        <dbReference type="Proteomes" id="UP000007110"/>
    </source>
</evidence>
<dbReference type="InterPro" id="IPR050111">
    <property type="entry name" value="C-type_lectin/snaclec_domain"/>
</dbReference>
<dbReference type="Gene3D" id="3.10.100.10">
    <property type="entry name" value="Mannose-Binding Protein A, subunit A"/>
    <property type="match status" value="1"/>
</dbReference>
<dbReference type="OMA" id="CYMYVQE"/>
<dbReference type="InterPro" id="IPR016187">
    <property type="entry name" value="CTDL_fold"/>
</dbReference>
<dbReference type="InterPro" id="IPR016186">
    <property type="entry name" value="C-type_lectin-like/link_sf"/>
</dbReference>
<dbReference type="Pfam" id="PF00059">
    <property type="entry name" value="Lectin_C"/>
    <property type="match status" value="1"/>
</dbReference>
<dbReference type="KEGG" id="spu:752825"/>
<proteinExistence type="predicted"/>
<accession>A0A7M7HI75</accession>
<dbReference type="SMART" id="SM00034">
    <property type="entry name" value="CLECT"/>
    <property type="match status" value="1"/>
</dbReference>
<evidence type="ECO:0000259" key="1">
    <source>
        <dbReference type="PROSITE" id="PS50041"/>
    </source>
</evidence>
<dbReference type="EnsemblMetazoa" id="XM_011671298">
    <property type="protein sequence ID" value="XP_011669600"/>
    <property type="gene ID" value="LOC752825"/>
</dbReference>
<dbReference type="AlphaFoldDB" id="A0A7M7HI75"/>
<dbReference type="PANTHER" id="PTHR22803">
    <property type="entry name" value="MANNOSE, PHOSPHOLIPASE, LECTIN RECEPTOR RELATED"/>
    <property type="match status" value="1"/>
</dbReference>
<dbReference type="OrthoDB" id="418245at2759"/>
<protein>
    <recommendedName>
        <fullName evidence="1">C-type lectin domain-containing protein</fullName>
    </recommendedName>
</protein>
<dbReference type="InterPro" id="IPR001304">
    <property type="entry name" value="C-type_lectin-like"/>
</dbReference>
<dbReference type="Proteomes" id="UP000007110">
    <property type="component" value="Unassembled WGS sequence"/>
</dbReference>
<keyword evidence="3" id="KW-1185">Reference proteome</keyword>
<sequence length="255" mass="27941">MLSRLFAAAELGFLAISRLCLSHTSGEQHFCTGPAAGDDIYRALSSIPPTRMYALYLLVMAFIALHTLSTGCPFHHPPSEPSTPSVCHTKCPSGWHNYLENHCFVMVGERLPWAKAEKRCHELVLEACGQGVMGHLASINGEAENSFVHVLWRRMGRGDLAIDTLYWIGLTKQTGQLQWTDGSQPLYANWDTGVEENLDSIDGVCAYVSGSGRSQGRWDAGDCRRPMDRVNGLPFACELARNPDLVQPSAIPGPA</sequence>
<dbReference type="PROSITE" id="PS50041">
    <property type="entry name" value="C_TYPE_LECTIN_2"/>
    <property type="match status" value="1"/>
</dbReference>